<reference evidence="1" key="1">
    <citation type="submission" date="2023-04" db="EMBL/GenBank/DDBJ databases">
        <title>Ambrosiozyma monospora NBRC 10751.</title>
        <authorList>
            <person name="Ichikawa N."/>
            <person name="Sato H."/>
            <person name="Tonouchi N."/>
        </authorList>
    </citation>
    <scope>NUCLEOTIDE SEQUENCE</scope>
    <source>
        <strain evidence="1">NBRC 10751</strain>
    </source>
</reference>
<comment type="caution">
    <text evidence="1">The sequence shown here is derived from an EMBL/GenBank/DDBJ whole genome shotgun (WGS) entry which is preliminary data.</text>
</comment>
<organism evidence="1 2">
    <name type="scientific">Ambrosiozyma monospora</name>
    <name type="common">Yeast</name>
    <name type="synonym">Endomycopsis monosporus</name>
    <dbReference type="NCBI Taxonomy" id="43982"/>
    <lineage>
        <taxon>Eukaryota</taxon>
        <taxon>Fungi</taxon>
        <taxon>Dikarya</taxon>
        <taxon>Ascomycota</taxon>
        <taxon>Saccharomycotina</taxon>
        <taxon>Pichiomycetes</taxon>
        <taxon>Pichiales</taxon>
        <taxon>Pichiaceae</taxon>
        <taxon>Ambrosiozyma</taxon>
    </lineage>
</organism>
<sequence length="331" mass="37866">MSDPFDQKKAAILSEIDLTSSDHPDASPKGTIDELCIPIIKLINSHKDMFTTSSCSGRVSVFVEGFKITKTKKLVSETPDEKTTSEMSERNPGQGENKDNFKIGAKGEGGHWLFVTHDDTKLDNWWVDKKISFENNSTKKIQDLNLSTRYVLFKFEPLILHVKTRDFEAASKLYTTAMNCGFRESGIGVNNIVAIRISIRLDIPIAYLETKDNGDGNNDEERIVSLVTENYLGLITKLGYDRFQENKKKLNHLYDEIEKHLIFAKDEPKKESKEERRERKRMEGLARREGVRKLKEEQKRLKALKLANGAENENVTENDKDDKPHDEKSEV</sequence>
<dbReference type="EMBL" id="BSXS01002185">
    <property type="protein sequence ID" value="GME78414.1"/>
    <property type="molecule type" value="Genomic_DNA"/>
</dbReference>
<evidence type="ECO:0000313" key="1">
    <source>
        <dbReference type="EMBL" id="GME78414.1"/>
    </source>
</evidence>
<accession>A0ACB5T228</accession>
<proteinExistence type="predicted"/>
<gene>
    <name evidence="1" type="ORF">Amon02_000343500</name>
</gene>
<evidence type="ECO:0000313" key="2">
    <source>
        <dbReference type="Proteomes" id="UP001165064"/>
    </source>
</evidence>
<dbReference type="Proteomes" id="UP001165064">
    <property type="component" value="Unassembled WGS sequence"/>
</dbReference>
<name>A0ACB5T228_AMBMO</name>
<keyword evidence="2" id="KW-1185">Reference proteome</keyword>
<protein>
    <submittedName>
        <fullName evidence="1">Unnamed protein product</fullName>
    </submittedName>
</protein>